<name>A0ABT1EK49_9FIRM</name>
<organism evidence="1 2">
    <name type="scientific">Ohessyouella blattaphilus</name>
    <dbReference type="NCBI Taxonomy" id="2949333"/>
    <lineage>
        <taxon>Bacteria</taxon>
        <taxon>Bacillati</taxon>
        <taxon>Bacillota</taxon>
        <taxon>Clostridia</taxon>
        <taxon>Lachnospirales</taxon>
        <taxon>Lachnospiraceae</taxon>
        <taxon>Ohessyouella</taxon>
    </lineage>
</organism>
<accession>A0ABT1EK49</accession>
<dbReference type="InterPro" id="IPR010982">
    <property type="entry name" value="Lambda_DNA-bd_dom_sf"/>
</dbReference>
<reference evidence="1 2" key="1">
    <citation type="journal article" date="2022" name="Genome Biol. Evol.">
        <title>Host diet, physiology and behaviors set the stage for Lachnospiraceae cladogenesis.</title>
        <authorList>
            <person name="Vera-Ponce De Leon A."/>
            <person name="Schneider M."/>
            <person name="Jahnes B.C."/>
            <person name="Sadowski V."/>
            <person name="Camuy-Velez L.A."/>
            <person name="Duan J."/>
            <person name="Sabree Z.L."/>
        </authorList>
    </citation>
    <scope>NUCLEOTIDE SEQUENCE [LARGE SCALE GENOMIC DNA]</scope>
    <source>
        <strain evidence="1 2">PAL227</strain>
    </source>
</reference>
<proteinExistence type="predicted"/>
<evidence type="ECO:0000313" key="1">
    <source>
        <dbReference type="EMBL" id="MCP1109682.1"/>
    </source>
</evidence>
<evidence type="ECO:0000313" key="2">
    <source>
        <dbReference type="Proteomes" id="UP001523565"/>
    </source>
</evidence>
<dbReference type="RefSeq" id="WP_262068562.1">
    <property type="nucleotide sequence ID" value="NZ_JAMXOC010000005.1"/>
</dbReference>
<sequence>MKNKDALTMKTISGLSKVPEYSPASVKKLMARHDLNERAFAMLMNVTPHTVRLWTTGAAKPCGLSRRLMQIFDTCPEVIEHITTRKEPADC</sequence>
<dbReference type="Gene3D" id="1.10.260.40">
    <property type="entry name" value="lambda repressor-like DNA-binding domains"/>
    <property type="match status" value="1"/>
</dbReference>
<gene>
    <name evidence="1" type="ORF">NK118_05375</name>
</gene>
<dbReference type="EMBL" id="JAMZFV010000005">
    <property type="protein sequence ID" value="MCP1109682.1"/>
    <property type="molecule type" value="Genomic_DNA"/>
</dbReference>
<keyword evidence="2" id="KW-1185">Reference proteome</keyword>
<comment type="caution">
    <text evidence="1">The sequence shown here is derived from an EMBL/GenBank/DDBJ whole genome shotgun (WGS) entry which is preliminary data.</text>
</comment>
<dbReference type="Proteomes" id="UP001523565">
    <property type="component" value="Unassembled WGS sequence"/>
</dbReference>
<protein>
    <submittedName>
        <fullName evidence="1">XRE family transcriptional regulator</fullName>
    </submittedName>
</protein>